<evidence type="ECO:0000256" key="2">
    <source>
        <dbReference type="ARBA" id="ARBA00022490"/>
    </source>
</evidence>
<evidence type="ECO:0000256" key="6">
    <source>
        <dbReference type="ARBA" id="ARBA00022801"/>
    </source>
</evidence>
<keyword evidence="6 12" id="KW-0378">Hydrolase</keyword>
<keyword evidence="4" id="KW-0479">Metal-binding</keyword>
<dbReference type="InterPro" id="IPR048583">
    <property type="entry name" value="RNase_E_G_thioredoxin-like"/>
</dbReference>
<dbReference type="eggNOG" id="COG1530">
    <property type="taxonomic scope" value="Bacteria"/>
</dbReference>
<dbReference type="KEGG" id="thal:A1OE_466"/>
<evidence type="ECO:0000256" key="7">
    <source>
        <dbReference type="ARBA" id="ARBA00022842"/>
    </source>
</evidence>
<feature type="compositionally biased region" description="Basic residues" evidence="9">
    <location>
        <begin position="668"/>
        <end position="683"/>
    </location>
</feature>
<dbReference type="PANTHER" id="PTHR30001:SF1">
    <property type="entry name" value="RIBONUCLEASE E_G-LIKE PROTEIN, CHLOROPLASTIC"/>
    <property type="match status" value="1"/>
</dbReference>
<dbReference type="InterPro" id="IPR019307">
    <property type="entry name" value="RNA-bd_AU-1/RNase_E/G"/>
</dbReference>
<dbReference type="GO" id="GO:0003723">
    <property type="term" value="F:RNA binding"/>
    <property type="evidence" value="ECO:0007669"/>
    <property type="project" value="UniProtKB-KW"/>
</dbReference>
<keyword evidence="8" id="KW-0694">RNA-binding</keyword>
<evidence type="ECO:0000313" key="12">
    <source>
        <dbReference type="EMBL" id="AFX98659.1"/>
    </source>
</evidence>
<gene>
    <name evidence="12" type="ORF">A1OE_466</name>
</gene>
<reference evidence="12 13" key="1">
    <citation type="journal article" date="2012" name="Proc. Natl. Acad. Sci. U.S.A.">
        <title>Genome streamlining and chemical defense in a coral reef symbiosis.</title>
        <authorList>
            <person name="Kwan J.C."/>
            <person name="Donia M.S."/>
            <person name="Han A.W."/>
            <person name="Hirose E."/>
            <person name="Haygood M.G."/>
            <person name="Schmidt E.W."/>
        </authorList>
    </citation>
    <scope>NUCLEOTIDE SEQUENCE [LARGE SCALE GENOMIC DNA]</scope>
    <source>
        <strain evidence="12 13">L2</strain>
    </source>
</reference>
<dbReference type="Gene3D" id="2.40.50.140">
    <property type="entry name" value="Nucleic acid-binding proteins"/>
    <property type="match status" value="1"/>
</dbReference>
<keyword evidence="7" id="KW-0460">Magnesium</keyword>
<feature type="domain" description="RNA-binding protein AU-1/Ribonuclease E/G" evidence="10">
    <location>
        <begin position="195"/>
        <end position="466"/>
    </location>
</feature>
<feature type="domain" description="RNase E/G thioredoxin-like" evidence="11">
    <location>
        <begin position="478"/>
        <end position="562"/>
    </location>
</feature>
<dbReference type="Gene3D" id="3.40.1260.20">
    <property type="entry name" value="Ribonuclease E, catalytic domain"/>
    <property type="match status" value="1"/>
</dbReference>
<keyword evidence="5" id="KW-0255">Endonuclease</keyword>
<dbReference type="OrthoDB" id="9804278at2"/>
<evidence type="ECO:0000256" key="1">
    <source>
        <dbReference type="ARBA" id="ARBA00001946"/>
    </source>
</evidence>
<dbReference type="NCBIfam" id="TIGR00757">
    <property type="entry name" value="RNaseEG"/>
    <property type="match status" value="1"/>
</dbReference>
<keyword evidence="3" id="KW-0540">Nuclease</keyword>
<dbReference type="SUPFAM" id="SSF50249">
    <property type="entry name" value="Nucleic acid-binding proteins"/>
    <property type="match status" value="1"/>
</dbReference>
<dbReference type="PATRIC" id="fig|1193729.4.peg.257"/>
<dbReference type="AlphaFoldDB" id="K7YQ01"/>
<dbReference type="STRING" id="1193729.A1OE_466"/>
<keyword evidence="2" id="KW-0963">Cytoplasm</keyword>
<dbReference type="GO" id="GO:0004519">
    <property type="term" value="F:endonuclease activity"/>
    <property type="evidence" value="ECO:0007669"/>
    <property type="project" value="UniProtKB-KW"/>
</dbReference>
<dbReference type="CDD" id="cd04453">
    <property type="entry name" value="S1_RNase_E"/>
    <property type="match status" value="1"/>
</dbReference>
<protein>
    <submittedName>
        <fullName evidence="12">Ribonuclease, Rne/Rng family domain protein</fullName>
        <ecNumber evidence="12">3.1.4.-</ecNumber>
    </submittedName>
</protein>
<evidence type="ECO:0000259" key="10">
    <source>
        <dbReference type="Pfam" id="PF10150"/>
    </source>
</evidence>
<dbReference type="EC" id="3.1.4.-" evidence="12"/>
<dbReference type="EMBL" id="CP003539">
    <property type="protein sequence ID" value="AFX98659.1"/>
    <property type="molecule type" value="Genomic_DNA"/>
</dbReference>
<evidence type="ECO:0000256" key="8">
    <source>
        <dbReference type="ARBA" id="ARBA00022884"/>
    </source>
</evidence>
<dbReference type="GO" id="GO:0004540">
    <property type="term" value="F:RNA nuclease activity"/>
    <property type="evidence" value="ECO:0007669"/>
    <property type="project" value="InterPro"/>
</dbReference>
<dbReference type="GO" id="GO:0005737">
    <property type="term" value="C:cytoplasm"/>
    <property type="evidence" value="ECO:0007669"/>
    <property type="project" value="TreeGrafter"/>
</dbReference>
<dbReference type="PANTHER" id="PTHR30001">
    <property type="entry name" value="RIBONUCLEASE"/>
    <property type="match status" value="1"/>
</dbReference>
<dbReference type="InterPro" id="IPR012340">
    <property type="entry name" value="NA-bd_OB-fold"/>
</dbReference>
<evidence type="ECO:0000256" key="4">
    <source>
        <dbReference type="ARBA" id="ARBA00022723"/>
    </source>
</evidence>
<dbReference type="Proteomes" id="UP000010077">
    <property type="component" value="Chromosome"/>
</dbReference>
<keyword evidence="13" id="KW-1185">Reference proteome</keyword>
<evidence type="ECO:0000259" key="11">
    <source>
        <dbReference type="Pfam" id="PF20833"/>
    </source>
</evidence>
<dbReference type="GO" id="GO:0006364">
    <property type="term" value="P:rRNA processing"/>
    <property type="evidence" value="ECO:0007669"/>
    <property type="project" value="TreeGrafter"/>
</dbReference>
<dbReference type="InterPro" id="IPR004659">
    <property type="entry name" value="RNase_E/G"/>
</dbReference>
<evidence type="ECO:0000256" key="5">
    <source>
        <dbReference type="ARBA" id="ARBA00022759"/>
    </source>
</evidence>
<feature type="region of interest" description="Disordered" evidence="9">
    <location>
        <begin position="659"/>
        <end position="691"/>
    </location>
</feature>
<evidence type="ECO:0000256" key="9">
    <source>
        <dbReference type="SAM" id="MobiDB-lite"/>
    </source>
</evidence>
<dbReference type="GO" id="GO:0046872">
    <property type="term" value="F:metal ion binding"/>
    <property type="evidence" value="ECO:0007669"/>
    <property type="project" value="UniProtKB-KW"/>
</dbReference>
<evidence type="ECO:0000256" key="3">
    <source>
        <dbReference type="ARBA" id="ARBA00022722"/>
    </source>
</evidence>
<dbReference type="Pfam" id="PF20833">
    <property type="entry name" value="RNase_E_G_Thio"/>
    <property type="match status" value="1"/>
</dbReference>
<name>K7YQ01_9PROT</name>
<accession>K7YQ01</accession>
<evidence type="ECO:0000313" key="13">
    <source>
        <dbReference type="Proteomes" id="UP000010077"/>
    </source>
</evidence>
<dbReference type="GO" id="GO:0016787">
    <property type="term" value="F:hydrolase activity"/>
    <property type="evidence" value="ECO:0007669"/>
    <property type="project" value="UniProtKB-KW"/>
</dbReference>
<dbReference type="RefSeq" id="WP_015088157.1">
    <property type="nucleotide sequence ID" value="NC_019566.1"/>
</dbReference>
<comment type="cofactor">
    <cofactor evidence="1">
        <name>Mg(2+)</name>
        <dbReference type="ChEBI" id="CHEBI:18420"/>
    </cofactor>
</comment>
<dbReference type="Pfam" id="PF10150">
    <property type="entry name" value="RNase_E_G"/>
    <property type="match status" value="1"/>
</dbReference>
<organism evidence="12 13">
    <name type="scientific">Candidatus Endolissoclinum faulkneri L2</name>
    <dbReference type="NCBI Taxonomy" id="1193729"/>
    <lineage>
        <taxon>Bacteria</taxon>
        <taxon>Pseudomonadati</taxon>
        <taxon>Pseudomonadota</taxon>
        <taxon>Alphaproteobacteria</taxon>
        <taxon>Rhodospirillales</taxon>
        <taxon>Rhodospirillaceae</taxon>
        <taxon>Candidatus Endolissoclinum</taxon>
    </lineage>
</organism>
<dbReference type="HOGENOM" id="CLU_003468_5_0_5"/>
<sequence length="864" mass="98794">MTKRMLIDAAHPEETRVVLVDGNKIDDFDLETASKKHLKGNIYLARITRVEPSLQAAFVEYGGNRHGFMAFTEVHPDYYRIPIDDREVLISEEQTDNTIKEKHENMVDEDAAGFASNCSNNAEENKEVTANISDLNVHSEIVSSDNTMDNLRSRRQLPSRRYKIHEVVARRQIMLVQVIKESRGNKGAALTTYLSLAGRYCVLMPNTDRGGGVSRKITHVADRKRLKQIVDALNVPEGMTVIVRTAGAQRTKAEIKRDYEYLLRLWDEIRKTTLDSTAPCLIYEEANLIKRSIRDLYTRDLDEVLVDGDDGYKTAKDFMKTMIPSHAKRVKRYNDPHVPLLHRFQLESQLDAIHNPIVDLKSGGYIVMNQTEALVAIDVNSGRSTSERSIEETALKTNLEAADEVARQLRLRDLAGLVVIDFIDVEESRNQRAVERRMKEAIKADRARIQIGRISHFGLMGLSRQRLRPSLVEASTQICLNCKGLGYIRSIDSTALHILRVIEEEGLRNRAAEIVIHVPGKVALYILNQKRNRLADIELRYGNRVFLEQDATLVPPDYRLERLRSKTAEERAAFQIAISANSAEIDKKDNYFVLPDKSEIEDFNLNDECNELNNIAQSCCDSGDGYVSEFRDSMNNFIQKKDNLLKNETSAEGYTEVDYENDSDYNKPRFRGRSGRRRSRKRRDTGSEAILKNEKTKTCDVSFFNTKISDKEGKQVLMVSTKATKTNYVYKTMSDEVINDEHTMNNTDLEGEQLGSKGMIDHALVFKENSKENKLLNNLNPKRPRRRRRRSREEILAFENHKFEEKSKTIASHSCKELGDKTTNIINSGKENKMVSQELNSTGIIQIKNLNSAVENPRKGWWRR</sequence>
<proteinExistence type="predicted"/>